<evidence type="ECO:0000256" key="3">
    <source>
        <dbReference type="ARBA" id="ARBA00022679"/>
    </source>
</evidence>
<dbReference type="InterPro" id="IPR005490">
    <property type="entry name" value="LD_TPept_cat_dom"/>
</dbReference>
<dbReference type="Proteomes" id="UP000680045">
    <property type="component" value="Unassembled WGS sequence"/>
</dbReference>
<dbReference type="PROSITE" id="PS52029">
    <property type="entry name" value="LD_TPASE"/>
    <property type="match status" value="1"/>
</dbReference>
<dbReference type="Gene3D" id="2.40.440.10">
    <property type="entry name" value="L,D-transpeptidase catalytic domain-like"/>
    <property type="match status" value="1"/>
</dbReference>
<name>A0A941JAC8_9BACI</name>
<dbReference type="FunFam" id="2.40.440.10:FF:000003">
    <property type="entry name" value="L,D-transpeptidase YciB"/>
    <property type="match status" value="1"/>
</dbReference>
<evidence type="ECO:0000259" key="11">
    <source>
        <dbReference type="PROSITE" id="PS52029"/>
    </source>
</evidence>
<dbReference type="GO" id="GO:0005576">
    <property type="term" value="C:extracellular region"/>
    <property type="evidence" value="ECO:0007669"/>
    <property type="project" value="TreeGrafter"/>
</dbReference>
<keyword evidence="4" id="KW-0378">Hydrolase</keyword>
<evidence type="ECO:0000256" key="1">
    <source>
        <dbReference type="ARBA" id="ARBA00004752"/>
    </source>
</evidence>
<dbReference type="GO" id="GO:0071972">
    <property type="term" value="F:peptidoglycan L,D-transpeptidase activity"/>
    <property type="evidence" value="ECO:0007669"/>
    <property type="project" value="TreeGrafter"/>
</dbReference>
<evidence type="ECO:0000313" key="13">
    <source>
        <dbReference type="Proteomes" id="UP000680045"/>
    </source>
</evidence>
<feature type="chain" id="PRO_5038811101" evidence="10">
    <location>
        <begin position="21"/>
        <end position="173"/>
    </location>
</feature>
<dbReference type="GO" id="GO:0016740">
    <property type="term" value="F:transferase activity"/>
    <property type="evidence" value="ECO:0007669"/>
    <property type="project" value="UniProtKB-KW"/>
</dbReference>
<dbReference type="InterPro" id="IPR050979">
    <property type="entry name" value="LD-transpeptidase"/>
</dbReference>
<reference evidence="12" key="1">
    <citation type="submission" date="2021-04" db="EMBL/GenBank/DDBJ databases">
        <title>Whole genome sequencing of Enterococci isolates from hospitalized patients.</title>
        <authorList>
            <person name="Ogoti B.M."/>
            <person name="Onyambu F.G."/>
        </authorList>
    </citation>
    <scope>NUCLEOTIDE SEQUENCE</scope>
    <source>
        <strain evidence="12">242</strain>
    </source>
</reference>
<dbReference type="GO" id="GO:0008360">
    <property type="term" value="P:regulation of cell shape"/>
    <property type="evidence" value="ECO:0007669"/>
    <property type="project" value="UniProtKB-UniRule"/>
</dbReference>
<dbReference type="PANTHER" id="PTHR30582:SF4">
    <property type="entry name" value="L,D-TRANSPEPTIDASE YQJB-RELATED"/>
    <property type="match status" value="1"/>
</dbReference>
<keyword evidence="5 9" id="KW-0133">Cell shape</keyword>
<evidence type="ECO:0000256" key="6">
    <source>
        <dbReference type="ARBA" id="ARBA00022984"/>
    </source>
</evidence>
<feature type="active site" description="Nucleophile" evidence="9">
    <location>
        <position position="132"/>
    </location>
</feature>
<comment type="caution">
    <text evidence="12">The sequence shown here is derived from an EMBL/GenBank/DDBJ whole genome shotgun (WGS) entry which is preliminary data.</text>
</comment>
<keyword evidence="7 9" id="KW-0961">Cell wall biogenesis/degradation</keyword>
<feature type="signal peptide" evidence="10">
    <location>
        <begin position="1"/>
        <end position="20"/>
    </location>
</feature>
<dbReference type="InterPro" id="IPR038063">
    <property type="entry name" value="Transpep_catalytic_dom"/>
</dbReference>
<accession>A0A941JAC8</accession>
<dbReference type="PANTHER" id="PTHR30582">
    <property type="entry name" value="L,D-TRANSPEPTIDASE"/>
    <property type="match status" value="1"/>
</dbReference>
<dbReference type="AlphaFoldDB" id="A0A941JAC8"/>
<comment type="similarity">
    <text evidence="2">Belongs to the YkuD family.</text>
</comment>
<proteinExistence type="inferred from homology"/>
<evidence type="ECO:0000256" key="8">
    <source>
        <dbReference type="ARBA" id="ARBA00060592"/>
    </source>
</evidence>
<dbReference type="SUPFAM" id="SSF141523">
    <property type="entry name" value="L,D-transpeptidase catalytic domain-like"/>
    <property type="match status" value="1"/>
</dbReference>
<feature type="domain" description="L,D-TPase catalytic" evidence="11">
    <location>
        <begin position="32"/>
        <end position="156"/>
    </location>
</feature>
<evidence type="ECO:0000256" key="9">
    <source>
        <dbReference type="PROSITE-ProRule" id="PRU01373"/>
    </source>
</evidence>
<gene>
    <name evidence="12" type="ORF">KEH51_09520</name>
</gene>
<dbReference type="CDD" id="cd16913">
    <property type="entry name" value="YkuD_like"/>
    <property type="match status" value="1"/>
</dbReference>
<evidence type="ECO:0000256" key="10">
    <source>
        <dbReference type="SAM" id="SignalP"/>
    </source>
</evidence>
<comment type="pathway">
    <text evidence="8">Glycan biosynthesis.</text>
</comment>
<keyword evidence="3" id="KW-0808">Transferase</keyword>
<organism evidence="12 13">
    <name type="scientific">Peribacillus frigoritolerans</name>
    <dbReference type="NCBI Taxonomy" id="450367"/>
    <lineage>
        <taxon>Bacteria</taxon>
        <taxon>Bacillati</taxon>
        <taxon>Bacillota</taxon>
        <taxon>Bacilli</taxon>
        <taxon>Bacillales</taxon>
        <taxon>Bacillaceae</taxon>
        <taxon>Peribacillus</taxon>
    </lineage>
</organism>
<dbReference type="GO" id="GO:0018104">
    <property type="term" value="P:peptidoglycan-protein cross-linking"/>
    <property type="evidence" value="ECO:0007669"/>
    <property type="project" value="TreeGrafter"/>
</dbReference>
<feature type="active site" description="Proton donor/acceptor" evidence="9">
    <location>
        <position position="116"/>
    </location>
</feature>
<dbReference type="Pfam" id="PF03734">
    <property type="entry name" value="YkuD"/>
    <property type="match status" value="1"/>
</dbReference>
<dbReference type="GO" id="GO:0071555">
    <property type="term" value="P:cell wall organization"/>
    <property type="evidence" value="ECO:0007669"/>
    <property type="project" value="UniProtKB-UniRule"/>
</dbReference>
<keyword evidence="6 9" id="KW-0573">Peptidoglycan synthesis</keyword>
<evidence type="ECO:0000256" key="2">
    <source>
        <dbReference type="ARBA" id="ARBA00005992"/>
    </source>
</evidence>
<dbReference type="EMBL" id="JAGTPW010000013">
    <property type="protein sequence ID" value="MBR8644639.1"/>
    <property type="molecule type" value="Genomic_DNA"/>
</dbReference>
<sequence length="173" mass="19293">MKWILSLLLMLSLWPLQVQAQAQPQSVKPGDPFIIINKANNKLAFIDDNEVKEILPVGTGKSQELTPEGFFTVKVKAVNPYYRKKNIPGGDPRNPLGSRWIGFDARNTDGRIYGIHGTNQPSSIGEYISNGCVRMHKSDVERLYEKVPIGTKVLITLSNEDFKTLAKKNGAIK</sequence>
<keyword evidence="10" id="KW-0732">Signal</keyword>
<comment type="pathway">
    <text evidence="1 9">Cell wall biogenesis; peptidoglycan biosynthesis.</text>
</comment>
<evidence type="ECO:0000256" key="7">
    <source>
        <dbReference type="ARBA" id="ARBA00023316"/>
    </source>
</evidence>
<evidence type="ECO:0000256" key="4">
    <source>
        <dbReference type="ARBA" id="ARBA00022801"/>
    </source>
</evidence>
<evidence type="ECO:0000313" key="12">
    <source>
        <dbReference type="EMBL" id="MBR8644639.1"/>
    </source>
</evidence>
<evidence type="ECO:0000256" key="5">
    <source>
        <dbReference type="ARBA" id="ARBA00022960"/>
    </source>
</evidence>
<protein>
    <submittedName>
        <fullName evidence="12">L,D-transpeptidase</fullName>
    </submittedName>
</protein>